<evidence type="ECO:0000313" key="1">
    <source>
        <dbReference type="EMBL" id="PFG47002.1"/>
    </source>
</evidence>
<accession>A0A2A9F8X9</accession>
<dbReference type="AlphaFoldDB" id="A0A2A9F8X9"/>
<gene>
    <name evidence="1" type="ORF">ATK36_2011</name>
</gene>
<reference evidence="1 2" key="1">
    <citation type="submission" date="2017-10" db="EMBL/GenBank/DDBJ databases">
        <title>Sequencing the genomes of 1000 actinobacteria strains.</title>
        <authorList>
            <person name="Klenk H.-P."/>
        </authorList>
    </citation>
    <scope>NUCLEOTIDE SEQUENCE [LARGE SCALE GENOMIC DNA]</scope>
    <source>
        <strain evidence="1 2">DSM 46092</strain>
    </source>
</reference>
<comment type="caution">
    <text evidence="1">The sequence shown here is derived from an EMBL/GenBank/DDBJ whole genome shotgun (WGS) entry which is preliminary data.</text>
</comment>
<proteinExistence type="predicted"/>
<evidence type="ECO:0000313" key="2">
    <source>
        <dbReference type="Proteomes" id="UP000243542"/>
    </source>
</evidence>
<protein>
    <submittedName>
        <fullName evidence="1">Uncharacterized protein</fullName>
    </submittedName>
</protein>
<sequence length="55" mass="6607">MPWVRYDAALDWLDAGRRYRTALPDTLVARSFCPGCLPPTRAKDMTQRHWWWNRT</sequence>
<name>A0A2A9F8X9_9PSEU</name>
<dbReference type="EMBL" id="PDJK01000002">
    <property type="protein sequence ID" value="PFG47002.1"/>
    <property type="molecule type" value="Genomic_DNA"/>
</dbReference>
<organism evidence="1 2">
    <name type="scientific">Amycolatopsis sulphurea</name>
    <dbReference type="NCBI Taxonomy" id="76022"/>
    <lineage>
        <taxon>Bacteria</taxon>
        <taxon>Bacillati</taxon>
        <taxon>Actinomycetota</taxon>
        <taxon>Actinomycetes</taxon>
        <taxon>Pseudonocardiales</taxon>
        <taxon>Pseudonocardiaceae</taxon>
        <taxon>Amycolatopsis</taxon>
    </lineage>
</organism>
<dbReference type="Proteomes" id="UP000243542">
    <property type="component" value="Unassembled WGS sequence"/>
</dbReference>
<keyword evidence="2" id="KW-1185">Reference proteome</keyword>